<dbReference type="Proteomes" id="UP000515204">
    <property type="component" value="Unplaced"/>
</dbReference>
<organism evidence="2 3">
    <name type="scientific">Dinoponera quadriceps</name>
    <name type="common">South American ant</name>
    <dbReference type="NCBI Taxonomy" id="609295"/>
    <lineage>
        <taxon>Eukaryota</taxon>
        <taxon>Metazoa</taxon>
        <taxon>Ecdysozoa</taxon>
        <taxon>Arthropoda</taxon>
        <taxon>Hexapoda</taxon>
        <taxon>Insecta</taxon>
        <taxon>Pterygota</taxon>
        <taxon>Neoptera</taxon>
        <taxon>Endopterygota</taxon>
        <taxon>Hymenoptera</taxon>
        <taxon>Apocrita</taxon>
        <taxon>Aculeata</taxon>
        <taxon>Formicoidea</taxon>
        <taxon>Formicidae</taxon>
        <taxon>Ponerinae</taxon>
        <taxon>Ponerini</taxon>
        <taxon>Dinoponera</taxon>
    </lineage>
</organism>
<accession>A0A6P3XIQ4</accession>
<feature type="compositionally biased region" description="Polar residues" evidence="1">
    <location>
        <begin position="507"/>
        <end position="518"/>
    </location>
</feature>
<dbReference type="OrthoDB" id="2017408at2759"/>
<feature type="compositionally biased region" description="Polar residues" evidence="1">
    <location>
        <begin position="105"/>
        <end position="123"/>
    </location>
</feature>
<feature type="compositionally biased region" description="Polar residues" evidence="1">
    <location>
        <begin position="38"/>
        <end position="48"/>
    </location>
</feature>
<keyword evidence="2" id="KW-1185">Reference proteome</keyword>
<evidence type="ECO:0000313" key="2">
    <source>
        <dbReference type="Proteomes" id="UP000515204"/>
    </source>
</evidence>
<protein>
    <submittedName>
        <fullName evidence="3">Uncharacterized protein LOC106746329 isoform X1</fullName>
    </submittedName>
</protein>
<feature type="region of interest" description="Disordered" evidence="1">
    <location>
        <begin position="35"/>
        <end position="85"/>
    </location>
</feature>
<proteinExistence type="predicted"/>
<evidence type="ECO:0000313" key="3">
    <source>
        <dbReference type="RefSeq" id="XP_014478340.1"/>
    </source>
</evidence>
<sequence>MNVQMKSTMRCTKYQNSKKLLSSVKEDAENVTKPANAWINNKNENSPKSCREYIAPNNHSTPVRQKPSLDKVEEPSDLDYSPNPILLPCTQDGGNEVAWDWQNTLSKTPNSRSNKQNVQSETPKGTKLFPRKRNSDSPLLCKPLKRKTINMENMEHIGQFAAELQALSEKMKIIKQNDQSESDDCIKEAPVVVNTSNEKEVQPTVRDKENCGTETNSHNNVSKKSSSYDDLFDDSVDDSMARCTQEIEEKLNLIAGTGSSTVHPQTDIKEEKLSPASDTIVKISPTQFKESTAAVQPKVSPKSLFHGGTTGGSILRTYSKLPLKKDASSSMIVSPWKDKDLHKLCLNNNMLHYDVEESLDDKKSSRDSAVELFGIPDDSFDDCLATCIEDDKLFSTPAESGGFSAPKIEPSYKTLTHAPLIGKQYSNSSNSSNSTQANSTAKVETSTVGSLSNRKFFKSKSLSDKCIGQNVIANCKNTAHVTFPSYSAKSASHLNPSPKMSYGRSIGHSSVSRNSIATNDRRQIGSGAISLISSADRMLGSDVNRSAVKEGGNRFVKHNSTGNMRNDTGEPTKISSPPARCTAEEIERKRLQAKAKREARQKQYVLSIQNKMADKVNR</sequence>
<dbReference type="GeneID" id="106746329"/>
<reference evidence="3" key="1">
    <citation type="submission" date="2025-08" db="UniProtKB">
        <authorList>
            <consortium name="RefSeq"/>
        </authorList>
    </citation>
    <scope>IDENTIFICATION</scope>
</reference>
<dbReference type="RefSeq" id="XP_014478340.1">
    <property type="nucleotide sequence ID" value="XM_014622854.1"/>
</dbReference>
<dbReference type="KEGG" id="dqu:106746329"/>
<gene>
    <name evidence="3" type="primary">LOC106746329</name>
</gene>
<name>A0A6P3XIQ4_DINQU</name>
<feature type="region of interest" description="Disordered" evidence="1">
    <location>
        <begin position="488"/>
        <end position="519"/>
    </location>
</feature>
<feature type="region of interest" description="Disordered" evidence="1">
    <location>
        <begin position="543"/>
        <end position="583"/>
    </location>
</feature>
<evidence type="ECO:0000256" key="1">
    <source>
        <dbReference type="SAM" id="MobiDB-lite"/>
    </source>
</evidence>
<feature type="region of interest" description="Disordered" evidence="1">
    <location>
        <begin position="105"/>
        <end position="139"/>
    </location>
</feature>
<dbReference type="AlphaFoldDB" id="A0A6P3XIQ4"/>